<dbReference type="GO" id="GO:0016853">
    <property type="term" value="F:isomerase activity"/>
    <property type="evidence" value="ECO:0007669"/>
    <property type="project" value="UniProtKB-KW"/>
</dbReference>
<evidence type="ECO:0000259" key="1">
    <source>
        <dbReference type="Pfam" id="PF01261"/>
    </source>
</evidence>
<dbReference type="Gene3D" id="3.20.20.150">
    <property type="entry name" value="Divalent-metal-dependent TIM barrel enzymes"/>
    <property type="match status" value="1"/>
</dbReference>
<dbReference type="Pfam" id="PF01261">
    <property type="entry name" value="AP_endonuc_2"/>
    <property type="match status" value="1"/>
</dbReference>
<dbReference type="RefSeq" id="WP_084536249.1">
    <property type="nucleotide sequence ID" value="NZ_FQVA01000009.1"/>
</dbReference>
<dbReference type="AlphaFoldDB" id="A0A1M5I2K1"/>
<dbReference type="InterPro" id="IPR050312">
    <property type="entry name" value="IolE/XylAMocC-like"/>
</dbReference>
<reference evidence="3" key="1">
    <citation type="submission" date="2016-11" db="EMBL/GenBank/DDBJ databases">
        <authorList>
            <person name="Varghese N."/>
            <person name="Submissions S."/>
        </authorList>
    </citation>
    <scope>NUCLEOTIDE SEQUENCE [LARGE SCALE GENOMIC DNA]</scope>
    <source>
        <strain evidence="3">CGMCC 1.7063</strain>
    </source>
</reference>
<dbReference type="PANTHER" id="PTHR12110:SF21">
    <property type="entry name" value="XYLOSE ISOMERASE-LIKE TIM BARREL DOMAIN-CONTAINING PROTEIN"/>
    <property type="match status" value="1"/>
</dbReference>
<dbReference type="OrthoDB" id="9779184at2"/>
<gene>
    <name evidence="2" type="ORF">SAMN04487965_3553</name>
</gene>
<protein>
    <submittedName>
        <fullName evidence="2">Sugar phosphate isomerase/epimerase</fullName>
    </submittedName>
</protein>
<accession>A0A1M5I2K1</accession>
<keyword evidence="3" id="KW-1185">Reference proteome</keyword>
<proteinExistence type="predicted"/>
<dbReference type="InterPro" id="IPR013022">
    <property type="entry name" value="Xyl_isomerase-like_TIM-brl"/>
</dbReference>
<dbReference type="InterPro" id="IPR036237">
    <property type="entry name" value="Xyl_isomerase-like_sf"/>
</dbReference>
<name>A0A1M5I2K1_9GAMM</name>
<evidence type="ECO:0000313" key="3">
    <source>
        <dbReference type="Proteomes" id="UP000184170"/>
    </source>
</evidence>
<dbReference type="Proteomes" id="UP000184170">
    <property type="component" value="Unassembled WGS sequence"/>
</dbReference>
<dbReference type="EMBL" id="FQVA01000009">
    <property type="protein sequence ID" value="SHG22536.1"/>
    <property type="molecule type" value="Genomic_DNA"/>
</dbReference>
<feature type="domain" description="Xylose isomerase-like TIM barrel" evidence="1">
    <location>
        <begin position="30"/>
        <end position="323"/>
    </location>
</feature>
<organism evidence="2 3">
    <name type="scientific">Microbulbifer donghaiensis</name>
    <dbReference type="NCBI Taxonomy" id="494016"/>
    <lineage>
        <taxon>Bacteria</taxon>
        <taxon>Pseudomonadati</taxon>
        <taxon>Pseudomonadota</taxon>
        <taxon>Gammaproteobacteria</taxon>
        <taxon>Cellvibrionales</taxon>
        <taxon>Microbulbiferaceae</taxon>
        <taxon>Microbulbifer</taxon>
    </lineage>
</organism>
<sequence length="353" mass="39363">MMSSKIQGPAIFLAQFLPPAGEQVSLQSMVEWAAGLGYRGVQIPTWDKRIFDLELASSSRAYCDDILGICDAAGVAITELSTHLQGQLVAAHPAYADMLDIFAPDAVRGDLGTRSQWARDQLLKAAEASANLKLKSHATFSGALLWHTFYPWPQRPAMLVEDGFRELASLWLPILDAFDGAGVDLCYELHPGEDLHDGLTFERFLDAVGGHPRANILYDPSHFLLQQLDYLQFIDIYHERIRAFHVKDAEFRPSGRAGVYGGYAPWIERPGRFRSLGDGQVDFRAIFSKLTQYGFDGWAVLEWECCIKDQQQGAREGVAFINDHLITAAEKAFDDFAGAEPDRARNRRILGLD</sequence>
<dbReference type="STRING" id="494016.SAMN04487965_3553"/>
<dbReference type="SUPFAM" id="SSF51658">
    <property type="entry name" value="Xylose isomerase-like"/>
    <property type="match status" value="1"/>
</dbReference>
<keyword evidence="2" id="KW-0413">Isomerase</keyword>
<evidence type="ECO:0000313" key="2">
    <source>
        <dbReference type="EMBL" id="SHG22536.1"/>
    </source>
</evidence>
<dbReference type="PANTHER" id="PTHR12110">
    <property type="entry name" value="HYDROXYPYRUVATE ISOMERASE"/>
    <property type="match status" value="1"/>
</dbReference>